<feature type="binding site" evidence="15">
    <location>
        <position position="106"/>
    </location>
    <ligand>
        <name>phosphate</name>
        <dbReference type="ChEBI" id="CHEBI:43474"/>
    </ligand>
</feature>
<dbReference type="SUPFAM" id="SSF51735">
    <property type="entry name" value="NAD(P)-binding Rossmann-fold domains"/>
    <property type="match status" value="1"/>
</dbReference>
<dbReference type="PIRSF" id="PIRSF000148">
    <property type="entry name" value="ASA_dh"/>
    <property type="match status" value="1"/>
</dbReference>
<dbReference type="RefSeq" id="WP_020851986.1">
    <property type="nucleotide sequence ID" value="NZ_CP006696.1"/>
</dbReference>
<dbReference type="GO" id="GO:0009088">
    <property type="term" value="P:threonine biosynthetic process"/>
    <property type="evidence" value="ECO:0007669"/>
    <property type="project" value="UniProtKB-UniRule"/>
</dbReference>
<keyword evidence="7 15" id="KW-0028">Amino-acid biosynthesis</keyword>
<evidence type="ECO:0000256" key="13">
    <source>
        <dbReference type="ARBA" id="ARBA00023167"/>
    </source>
</evidence>
<evidence type="ECO:0000256" key="14">
    <source>
        <dbReference type="ARBA" id="ARBA00047891"/>
    </source>
</evidence>
<dbReference type="Pfam" id="PF02774">
    <property type="entry name" value="Semialdhyde_dhC"/>
    <property type="match status" value="1"/>
</dbReference>
<dbReference type="GO" id="GO:0051287">
    <property type="term" value="F:NAD binding"/>
    <property type="evidence" value="ECO:0007669"/>
    <property type="project" value="InterPro"/>
</dbReference>
<evidence type="ECO:0000256" key="5">
    <source>
        <dbReference type="ARBA" id="ARBA00011738"/>
    </source>
</evidence>
<comment type="caution">
    <text evidence="15">Lacks conserved residue(s) required for the propagation of feature annotation.</text>
</comment>
<feature type="active site" description="Proton acceptor" evidence="15 16">
    <location>
        <position position="249"/>
    </location>
</feature>
<dbReference type="NCBIfam" id="NF005957">
    <property type="entry name" value="PRK08040.1"/>
    <property type="match status" value="1"/>
</dbReference>
<comment type="pathway">
    <text evidence="2 15">Amino-acid biosynthesis; L-lysine biosynthesis via DAP pathway; (S)-tetrahydrodipicolinate from L-aspartate: step 2/4.</text>
</comment>
<keyword evidence="13 15" id="KW-0486">Methionine biosynthesis</keyword>
<feature type="binding site" evidence="15">
    <location>
        <begin position="46"/>
        <end position="47"/>
    </location>
    <ligand>
        <name>NADP(+)</name>
        <dbReference type="ChEBI" id="CHEBI:58349"/>
    </ligand>
</feature>
<dbReference type="NCBIfam" id="NF004224">
    <property type="entry name" value="PRK05671.1"/>
    <property type="match status" value="1"/>
</dbReference>
<evidence type="ECO:0000256" key="10">
    <source>
        <dbReference type="ARBA" id="ARBA00022915"/>
    </source>
</evidence>
<evidence type="ECO:0000256" key="4">
    <source>
        <dbReference type="ARBA" id="ARBA00010584"/>
    </source>
</evidence>
<dbReference type="InterPro" id="IPR005986">
    <property type="entry name" value="Asp_semialdehyde_DH_beta"/>
</dbReference>
<dbReference type="NCBIfam" id="TIGR01296">
    <property type="entry name" value="asd_B"/>
    <property type="match status" value="1"/>
</dbReference>
<dbReference type="UniPathway" id="UPA00034">
    <property type="reaction ID" value="UER00016"/>
</dbReference>
<evidence type="ECO:0000259" key="17">
    <source>
        <dbReference type="SMART" id="SM00859"/>
    </source>
</evidence>
<evidence type="ECO:0000313" key="19">
    <source>
        <dbReference type="Proteomes" id="UP000027215"/>
    </source>
</evidence>
<evidence type="ECO:0000256" key="7">
    <source>
        <dbReference type="ARBA" id="ARBA00022605"/>
    </source>
</evidence>
<dbReference type="CDD" id="cd02316">
    <property type="entry name" value="VcASADH2_like_N"/>
    <property type="match status" value="1"/>
</dbReference>
<comment type="catalytic activity">
    <reaction evidence="14 15">
        <text>L-aspartate 4-semialdehyde + phosphate + NADP(+) = 4-phospho-L-aspartate + NADPH + H(+)</text>
        <dbReference type="Rhea" id="RHEA:24284"/>
        <dbReference type="ChEBI" id="CHEBI:15378"/>
        <dbReference type="ChEBI" id="CHEBI:43474"/>
        <dbReference type="ChEBI" id="CHEBI:57535"/>
        <dbReference type="ChEBI" id="CHEBI:57783"/>
        <dbReference type="ChEBI" id="CHEBI:58349"/>
        <dbReference type="ChEBI" id="CHEBI:537519"/>
        <dbReference type="EC" id="1.2.1.11"/>
    </reaction>
</comment>
<comment type="subunit">
    <text evidence="5 15">Homodimer.</text>
</comment>
<name>A0A060H9T7_XYLFS</name>
<feature type="binding site" evidence="15">
    <location>
        <position position="323"/>
    </location>
    <ligand>
        <name>NADP(+)</name>
        <dbReference type="ChEBI" id="CHEBI:58349"/>
    </ligand>
</feature>
<accession>A0A060H9T7</accession>
<feature type="binding site" evidence="15">
    <location>
        <position position="242"/>
    </location>
    <ligand>
        <name>substrate</name>
    </ligand>
</feature>
<feature type="binding site" evidence="15">
    <location>
        <begin position="166"/>
        <end position="167"/>
    </location>
    <ligand>
        <name>NADP(+)</name>
        <dbReference type="ChEBI" id="CHEBI:58349"/>
    </ligand>
</feature>
<keyword evidence="11 15" id="KW-0560">Oxidoreductase</keyword>
<evidence type="ECO:0000256" key="15">
    <source>
        <dbReference type="HAMAP-Rule" id="MF_02121"/>
    </source>
</evidence>
<gene>
    <name evidence="15" type="primary">asd</name>
    <name evidence="18" type="ORF">D934_04310</name>
</gene>
<dbReference type="HAMAP" id="MF_02121">
    <property type="entry name" value="ASADH"/>
    <property type="match status" value="1"/>
</dbReference>
<dbReference type="Gene3D" id="3.40.50.720">
    <property type="entry name" value="NAD(P)-binding Rossmann-like Domain"/>
    <property type="match status" value="1"/>
</dbReference>
<dbReference type="AlphaFoldDB" id="A0A060H9T7"/>
<dbReference type="InterPro" id="IPR000534">
    <property type="entry name" value="Semialdehyde_DH_NAD-bd"/>
</dbReference>
<dbReference type="SUPFAM" id="SSF55347">
    <property type="entry name" value="Glyceraldehyde-3-phosphate dehydrogenase-like, C-terminal domain"/>
    <property type="match status" value="1"/>
</dbReference>
<comment type="pathway">
    <text evidence="1 15">Amino-acid biosynthesis; L-methionine biosynthesis via de novo pathway; L-homoserine from L-aspartate: step 2/3.</text>
</comment>
<evidence type="ECO:0000313" key="18">
    <source>
        <dbReference type="EMBL" id="AIC09697.1"/>
    </source>
</evidence>
<dbReference type="PATRIC" id="fig|155920.8.peg.1040"/>
<dbReference type="GO" id="GO:0019877">
    <property type="term" value="P:diaminopimelate biosynthetic process"/>
    <property type="evidence" value="ECO:0007669"/>
    <property type="project" value="UniProtKB-UniRule"/>
</dbReference>
<dbReference type="SMART" id="SM00859">
    <property type="entry name" value="Semialdhyde_dh"/>
    <property type="match status" value="1"/>
</dbReference>
<organism evidence="18 19">
    <name type="scientific">Xylella fastidiosa subsp. sandyi Ann-1</name>
    <dbReference type="NCBI Taxonomy" id="155920"/>
    <lineage>
        <taxon>Bacteria</taxon>
        <taxon>Pseudomonadati</taxon>
        <taxon>Pseudomonadota</taxon>
        <taxon>Gammaproteobacteria</taxon>
        <taxon>Lysobacterales</taxon>
        <taxon>Lysobacteraceae</taxon>
        <taxon>Xylella</taxon>
    </lineage>
</organism>
<sequence>MSSSKSDRCFNIAIVGATGAVGEAMLSILEERHFPVAKLIPLASARSAGSQITFKGESINVLELEHFDPHGVDIALFSAGSRVSEAYAPQFAAAGVVVIDNSSAFRYEEDVPLVVSEVNPHALKQRPRGIIANPNCSTMQLMPVLAPIHREYRIERINVATYQSVSGGGRSALEELGQQTAQLLAFQEINPKRFPVQIAFNLIPHIDDFQSNGYTKEEMKLVWETKKILEDSSIQVNPTAVRVPVFFGHSEAVNIETQKKVTSEQARVLLASAPGVEVVDEWQPGGYPTPVTHASGKDPVFVGRIRDDLSHPRGLNLWVVADNIRKGAALNAIQLAELVTGETI</sequence>
<evidence type="ECO:0000256" key="16">
    <source>
        <dbReference type="PIRSR" id="PIRSR000148-1"/>
    </source>
</evidence>
<feature type="binding site" evidence="15">
    <location>
        <begin position="18"/>
        <end position="21"/>
    </location>
    <ligand>
        <name>NADP(+)</name>
        <dbReference type="ChEBI" id="CHEBI:58349"/>
    </ligand>
</feature>
<evidence type="ECO:0000256" key="3">
    <source>
        <dbReference type="ARBA" id="ARBA00005097"/>
    </source>
</evidence>
<keyword evidence="9 15" id="KW-0521">NADP</keyword>
<dbReference type="Proteomes" id="UP000027215">
    <property type="component" value="Chromosome"/>
</dbReference>
<evidence type="ECO:0000256" key="2">
    <source>
        <dbReference type="ARBA" id="ARBA00005076"/>
    </source>
</evidence>
<feature type="active site" description="Acyl-thioester intermediate" evidence="15 16">
    <location>
        <position position="136"/>
    </location>
</feature>
<dbReference type="InterPro" id="IPR036291">
    <property type="entry name" value="NAD(P)-bd_dom_sf"/>
</dbReference>
<dbReference type="Pfam" id="PF01118">
    <property type="entry name" value="Semialdhyde_dh"/>
    <property type="match status" value="1"/>
</dbReference>
<keyword evidence="8 15" id="KW-0791">Threonine biosynthesis</keyword>
<comment type="function">
    <text evidence="15">Catalyzes the NADPH-dependent formation of L-aspartate-semialdehyde (L-ASA) by the reductive dephosphorylation of L-aspartyl-4-phosphate.</text>
</comment>
<dbReference type="InterPro" id="IPR012080">
    <property type="entry name" value="Asp_semialdehyde_DH"/>
</dbReference>
<evidence type="ECO:0000256" key="11">
    <source>
        <dbReference type="ARBA" id="ARBA00023002"/>
    </source>
</evidence>
<evidence type="ECO:0000256" key="9">
    <source>
        <dbReference type="ARBA" id="ARBA00022857"/>
    </source>
</evidence>
<dbReference type="EC" id="1.2.1.11" evidence="6 15"/>
<dbReference type="Gene3D" id="3.30.360.10">
    <property type="entry name" value="Dihydrodipicolinate Reductase, domain 2"/>
    <property type="match status" value="1"/>
</dbReference>
<feature type="domain" description="Semialdehyde dehydrogenase NAD-binding" evidence="17">
    <location>
        <begin position="11"/>
        <end position="126"/>
    </location>
</feature>
<dbReference type="UniPathway" id="UPA00051">
    <property type="reaction ID" value="UER00464"/>
</dbReference>
<dbReference type="CDD" id="cd18131">
    <property type="entry name" value="ASADH_C_bac_euk_like"/>
    <property type="match status" value="1"/>
</dbReference>
<keyword evidence="12 15" id="KW-0457">Lysine biosynthesis</keyword>
<evidence type="ECO:0000256" key="12">
    <source>
        <dbReference type="ARBA" id="ARBA00023154"/>
    </source>
</evidence>
<dbReference type="KEGG" id="xfs:D934_04310"/>
<feature type="binding site" evidence="15">
    <location>
        <position position="163"/>
    </location>
    <ligand>
        <name>substrate</name>
    </ligand>
</feature>
<dbReference type="PANTHER" id="PTHR46278:SF2">
    <property type="entry name" value="ASPARTATE-SEMIALDEHYDE DEHYDROGENASE"/>
    <property type="match status" value="1"/>
</dbReference>
<dbReference type="EMBL" id="CP006696">
    <property type="protein sequence ID" value="AIC09697.1"/>
    <property type="molecule type" value="Genomic_DNA"/>
</dbReference>
<evidence type="ECO:0000256" key="6">
    <source>
        <dbReference type="ARBA" id="ARBA00013120"/>
    </source>
</evidence>
<dbReference type="NCBIfam" id="NF011456">
    <property type="entry name" value="PRK14874.1"/>
    <property type="match status" value="1"/>
</dbReference>
<evidence type="ECO:0000256" key="1">
    <source>
        <dbReference type="ARBA" id="ARBA00005021"/>
    </source>
</evidence>
<reference evidence="18 19" key="1">
    <citation type="submission" date="2013-08" db="EMBL/GenBank/DDBJ databases">
        <authorList>
            <person name="Stouthamer R."/>
            <person name="Nunney L."/>
        </authorList>
    </citation>
    <scope>NUCLEOTIDE SEQUENCE [LARGE SCALE GENOMIC DNA]</scope>
    <source>
        <strain evidence="19">ann-1</strain>
    </source>
</reference>
<dbReference type="GO" id="GO:0009097">
    <property type="term" value="P:isoleucine biosynthetic process"/>
    <property type="evidence" value="ECO:0007669"/>
    <property type="project" value="UniProtKB-UniRule"/>
</dbReference>
<protein>
    <recommendedName>
        <fullName evidence="6 15">Aspartate-semialdehyde dehydrogenase</fullName>
        <shortName evidence="15">ASA dehydrogenase</shortName>
        <shortName evidence="15">ASADH</shortName>
        <ecNumber evidence="6 15">1.2.1.11</ecNumber>
    </recommendedName>
    <alternativeName>
        <fullName evidence="15">Aspartate-beta-semialdehyde dehydrogenase</fullName>
    </alternativeName>
</protein>
<comment type="similarity">
    <text evidence="4 15">Belongs to the aspartate-semialdehyde dehydrogenase family.</text>
</comment>
<dbReference type="UniPathway" id="UPA00050">
    <property type="reaction ID" value="UER00463"/>
</dbReference>
<dbReference type="InterPro" id="IPR012280">
    <property type="entry name" value="Semialdhyde_DH_dimer_dom"/>
</dbReference>
<dbReference type="GO" id="GO:0071266">
    <property type="term" value="P:'de novo' L-methionine biosynthetic process"/>
    <property type="evidence" value="ECO:0007669"/>
    <property type="project" value="UniProtKB-UniRule"/>
</dbReference>
<dbReference type="GO" id="GO:0009089">
    <property type="term" value="P:lysine biosynthetic process via diaminopimelate"/>
    <property type="evidence" value="ECO:0007669"/>
    <property type="project" value="UniProtKB-UniRule"/>
</dbReference>
<keyword evidence="10 15" id="KW-0220">Diaminopimelate biosynthesis</keyword>
<dbReference type="GO" id="GO:0050661">
    <property type="term" value="F:NADP binding"/>
    <property type="evidence" value="ECO:0007669"/>
    <property type="project" value="UniProtKB-UniRule"/>
</dbReference>
<dbReference type="HOGENOM" id="CLU_049966_0_1_6"/>
<evidence type="ECO:0000256" key="8">
    <source>
        <dbReference type="ARBA" id="ARBA00022697"/>
    </source>
</evidence>
<proteinExistence type="inferred from homology"/>
<dbReference type="PANTHER" id="PTHR46278">
    <property type="entry name" value="DEHYDROGENASE, PUTATIVE-RELATED"/>
    <property type="match status" value="1"/>
</dbReference>
<dbReference type="GO" id="GO:0004073">
    <property type="term" value="F:aspartate-semialdehyde dehydrogenase activity"/>
    <property type="evidence" value="ECO:0007669"/>
    <property type="project" value="UniProtKB-UniRule"/>
</dbReference>
<dbReference type="GO" id="GO:0046983">
    <property type="term" value="F:protein dimerization activity"/>
    <property type="evidence" value="ECO:0007669"/>
    <property type="project" value="InterPro"/>
</dbReference>
<comment type="pathway">
    <text evidence="3 15">Amino-acid biosynthesis; L-threonine biosynthesis; L-threonine from L-aspartate: step 2/5.</text>
</comment>